<reference evidence="1 2" key="1">
    <citation type="journal article" date="2019" name="Nat. Ecol. Evol.">
        <title>Megaphylogeny resolves global patterns of mushroom evolution.</title>
        <authorList>
            <person name="Varga T."/>
            <person name="Krizsan K."/>
            <person name="Foldi C."/>
            <person name="Dima B."/>
            <person name="Sanchez-Garcia M."/>
            <person name="Sanchez-Ramirez S."/>
            <person name="Szollosi G.J."/>
            <person name="Szarkandi J.G."/>
            <person name="Papp V."/>
            <person name="Albert L."/>
            <person name="Andreopoulos W."/>
            <person name="Angelini C."/>
            <person name="Antonin V."/>
            <person name="Barry K.W."/>
            <person name="Bougher N.L."/>
            <person name="Buchanan P."/>
            <person name="Buyck B."/>
            <person name="Bense V."/>
            <person name="Catcheside P."/>
            <person name="Chovatia M."/>
            <person name="Cooper J."/>
            <person name="Damon W."/>
            <person name="Desjardin D."/>
            <person name="Finy P."/>
            <person name="Geml J."/>
            <person name="Haridas S."/>
            <person name="Hughes K."/>
            <person name="Justo A."/>
            <person name="Karasinski D."/>
            <person name="Kautmanova I."/>
            <person name="Kiss B."/>
            <person name="Kocsube S."/>
            <person name="Kotiranta H."/>
            <person name="LaButti K.M."/>
            <person name="Lechner B.E."/>
            <person name="Liimatainen K."/>
            <person name="Lipzen A."/>
            <person name="Lukacs Z."/>
            <person name="Mihaltcheva S."/>
            <person name="Morgado L.N."/>
            <person name="Niskanen T."/>
            <person name="Noordeloos M.E."/>
            <person name="Ohm R.A."/>
            <person name="Ortiz-Santana B."/>
            <person name="Ovrebo C."/>
            <person name="Racz N."/>
            <person name="Riley R."/>
            <person name="Savchenko A."/>
            <person name="Shiryaev A."/>
            <person name="Soop K."/>
            <person name="Spirin V."/>
            <person name="Szebenyi C."/>
            <person name="Tomsovsky M."/>
            <person name="Tulloss R.E."/>
            <person name="Uehling J."/>
            <person name="Grigoriev I.V."/>
            <person name="Vagvolgyi C."/>
            <person name="Papp T."/>
            <person name="Martin F.M."/>
            <person name="Miettinen O."/>
            <person name="Hibbett D.S."/>
            <person name="Nagy L.G."/>
        </authorList>
    </citation>
    <scope>NUCLEOTIDE SEQUENCE [LARGE SCALE GENOMIC DNA]</scope>
    <source>
        <strain evidence="1 2">HHB13444</strain>
    </source>
</reference>
<evidence type="ECO:0000313" key="2">
    <source>
        <dbReference type="Proteomes" id="UP000308197"/>
    </source>
</evidence>
<dbReference type="Proteomes" id="UP000308197">
    <property type="component" value="Unassembled WGS sequence"/>
</dbReference>
<proteinExistence type="predicted"/>
<accession>A0A5C3NND2</accession>
<organism evidence="1 2">
    <name type="scientific">Polyporus arcularius HHB13444</name>
    <dbReference type="NCBI Taxonomy" id="1314778"/>
    <lineage>
        <taxon>Eukaryota</taxon>
        <taxon>Fungi</taxon>
        <taxon>Dikarya</taxon>
        <taxon>Basidiomycota</taxon>
        <taxon>Agaricomycotina</taxon>
        <taxon>Agaricomycetes</taxon>
        <taxon>Polyporales</taxon>
        <taxon>Polyporaceae</taxon>
        <taxon>Polyporus</taxon>
    </lineage>
</organism>
<dbReference type="EMBL" id="ML213146">
    <property type="protein sequence ID" value="TFK77798.1"/>
    <property type="molecule type" value="Genomic_DNA"/>
</dbReference>
<gene>
    <name evidence="1" type="ORF">K466DRAFT_446771</name>
</gene>
<feature type="non-terminal residue" evidence="1">
    <location>
        <position position="1"/>
    </location>
</feature>
<evidence type="ECO:0000313" key="1">
    <source>
        <dbReference type="EMBL" id="TFK77798.1"/>
    </source>
</evidence>
<feature type="non-terminal residue" evidence="1">
    <location>
        <position position="52"/>
    </location>
</feature>
<keyword evidence="2" id="KW-1185">Reference proteome</keyword>
<name>A0A5C3NND2_9APHY</name>
<sequence length="52" mass="5824">DRRTIGCNLKIVHKTSDFYYHAPRPGQRHLLTPRDVCDAEVALANGSAWDAS</sequence>
<dbReference type="AlphaFoldDB" id="A0A5C3NND2"/>
<dbReference type="InParanoid" id="A0A5C3NND2"/>
<protein>
    <submittedName>
        <fullName evidence="1">Uncharacterized protein</fullName>
    </submittedName>
</protein>